<reference evidence="2" key="1">
    <citation type="journal article" date="2015" name="Nature">
        <title>Complex archaea that bridge the gap between prokaryotes and eukaryotes.</title>
        <authorList>
            <person name="Spang A."/>
            <person name="Saw J.H."/>
            <person name="Jorgensen S.L."/>
            <person name="Zaremba-Niedzwiedzka K."/>
            <person name="Martijn J."/>
            <person name="Lind A.E."/>
            <person name="van Eijk R."/>
            <person name="Schleper C."/>
            <person name="Guy L."/>
            <person name="Ettema T.J."/>
        </authorList>
    </citation>
    <scope>NUCLEOTIDE SEQUENCE</scope>
</reference>
<organism evidence="2">
    <name type="scientific">marine sediment metagenome</name>
    <dbReference type="NCBI Taxonomy" id="412755"/>
    <lineage>
        <taxon>unclassified sequences</taxon>
        <taxon>metagenomes</taxon>
        <taxon>ecological metagenomes</taxon>
    </lineage>
</organism>
<dbReference type="PANTHER" id="PTHR10491">
    <property type="entry name" value="DTDP-4-DEHYDRORHAMNOSE REDUCTASE"/>
    <property type="match status" value="1"/>
</dbReference>
<evidence type="ECO:0000313" key="2">
    <source>
        <dbReference type="EMBL" id="KKK72657.1"/>
    </source>
</evidence>
<dbReference type="PANTHER" id="PTHR10491:SF4">
    <property type="entry name" value="METHIONINE ADENOSYLTRANSFERASE 2 SUBUNIT BETA"/>
    <property type="match status" value="1"/>
</dbReference>
<dbReference type="Gene3D" id="3.40.50.720">
    <property type="entry name" value="NAD(P)-binding Rossmann-like Domain"/>
    <property type="match status" value="1"/>
</dbReference>
<dbReference type="Pfam" id="PF04321">
    <property type="entry name" value="RmlD_sub_bind"/>
    <property type="match status" value="1"/>
</dbReference>
<dbReference type="AlphaFoldDB" id="A0A0F8XU58"/>
<dbReference type="InterPro" id="IPR036291">
    <property type="entry name" value="NAD(P)-bd_dom_sf"/>
</dbReference>
<sequence length="228" mass="25941">MNNNIKTDKNCKKVLIIGANGFLGRNLFKFRNAEETKSYNLNLVAADLESSNLPSDIPFYTIDITNYEQSEKKIIKISPDVIILTAAMTNVDQCEVDRKLASKINVKGALNIVKVCTKTNSKLVFLSTDFVFDGEKKRGYYYKETDIPNPLSFYAKTKYKAELIIFNSGIEYLICRTAVLYGWNKIKLNFITWILNNLKLNNQISIVTNQINSPTHVINLAQIILKLI</sequence>
<dbReference type="InterPro" id="IPR029903">
    <property type="entry name" value="RmlD-like-bd"/>
</dbReference>
<name>A0A0F8XU58_9ZZZZ</name>
<feature type="non-terminal residue" evidence="2">
    <location>
        <position position="228"/>
    </location>
</feature>
<proteinExistence type="predicted"/>
<dbReference type="SUPFAM" id="SSF51735">
    <property type="entry name" value="NAD(P)-binding Rossmann-fold domains"/>
    <property type="match status" value="1"/>
</dbReference>
<comment type="caution">
    <text evidence="2">The sequence shown here is derived from an EMBL/GenBank/DDBJ whole genome shotgun (WGS) entry which is preliminary data.</text>
</comment>
<protein>
    <recommendedName>
        <fullName evidence="1">RmlD-like substrate binding domain-containing protein</fullName>
    </recommendedName>
</protein>
<feature type="domain" description="RmlD-like substrate binding" evidence="1">
    <location>
        <begin position="13"/>
        <end position="228"/>
    </location>
</feature>
<dbReference type="InterPro" id="IPR005913">
    <property type="entry name" value="dTDP_dehydrorham_reduct"/>
</dbReference>
<gene>
    <name evidence="2" type="ORF">LCGC14_2901690</name>
</gene>
<accession>A0A0F8XU58</accession>
<dbReference type="EMBL" id="LAZR01057151">
    <property type="protein sequence ID" value="KKK72657.1"/>
    <property type="molecule type" value="Genomic_DNA"/>
</dbReference>
<dbReference type="CDD" id="cd05254">
    <property type="entry name" value="dTDP_HR_like_SDR_e"/>
    <property type="match status" value="1"/>
</dbReference>
<evidence type="ECO:0000259" key="1">
    <source>
        <dbReference type="Pfam" id="PF04321"/>
    </source>
</evidence>